<protein>
    <submittedName>
        <fullName evidence="1">Uncharacterized protein</fullName>
    </submittedName>
</protein>
<sequence>MDIHAIVRERISAAFLCEKVIQIQALLIRVDHYRRLSNNLQSSRFELSSMVALGLELLLYLDTEGQPDINREYQALVPAVLMVIAELREVDRLLGATAEELAPRSDALKGVAQRALRTFGRWRTTWTPTVGGEFSATDVMTFVSPEPRNVVTVCVKMGDGGLRHNCLGNGPCLNYPPERLVERLACETENCGNRSRRGGARNLCHLAPLCRCVVSEKRRLPDQLQNNYNRHLREYREIAHNDRAVFGEDFSGFLASLQRVATGNFNF</sequence>
<accession>A0A0G4HD10</accession>
<dbReference type="VEuPathDB" id="CryptoDB:Cvel_6396"/>
<dbReference type="AlphaFoldDB" id="A0A0G4HD10"/>
<evidence type="ECO:0000313" key="1">
    <source>
        <dbReference type="EMBL" id="CEM41943.1"/>
    </source>
</evidence>
<name>A0A0G4HD10_9ALVE</name>
<reference evidence="1" key="1">
    <citation type="submission" date="2014-11" db="EMBL/GenBank/DDBJ databases">
        <authorList>
            <person name="Otto D Thomas"/>
            <person name="Naeem Raeece"/>
        </authorList>
    </citation>
    <scope>NUCLEOTIDE SEQUENCE</scope>
</reference>
<gene>
    <name evidence="1" type="ORF">Cvel_6396</name>
</gene>
<dbReference type="EMBL" id="CDMZ01002343">
    <property type="protein sequence ID" value="CEM41943.1"/>
    <property type="molecule type" value="Genomic_DNA"/>
</dbReference>
<proteinExistence type="predicted"/>
<organism evidence="1">
    <name type="scientific">Chromera velia CCMP2878</name>
    <dbReference type="NCBI Taxonomy" id="1169474"/>
    <lineage>
        <taxon>Eukaryota</taxon>
        <taxon>Sar</taxon>
        <taxon>Alveolata</taxon>
        <taxon>Colpodellida</taxon>
        <taxon>Chromeraceae</taxon>
        <taxon>Chromera</taxon>
    </lineage>
</organism>